<reference evidence="4 7" key="2">
    <citation type="submission" date="2019-08" db="EMBL/GenBank/DDBJ databases">
        <title>Emerging of two pre-pandemic pathogenic O4:KUT lineages of Vibrio parahaemolyticus in coastal eastern China.</title>
        <authorList>
            <person name="Yu H."/>
        </authorList>
    </citation>
    <scope>NUCLEOTIDE SEQUENCE [LARGE SCALE GENOMIC DNA]</scope>
    <source>
        <strain evidence="4 7">HZ17-383</strain>
    </source>
</reference>
<dbReference type="Proteomes" id="UP000214596">
    <property type="component" value="Unassembled WGS sequence"/>
</dbReference>
<feature type="region of interest" description="Disordered" evidence="1">
    <location>
        <begin position="45"/>
        <end position="67"/>
    </location>
</feature>
<dbReference type="Pfam" id="PF11446">
    <property type="entry name" value="DUF2897"/>
    <property type="match status" value="1"/>
</dbReference>
<gene>
    <name evidence="3" type="ORF">CA163_12775</name>
    <name evidence="4" type="ORF">FVP01_16460</name>
    <name evidence="5" type="ORF">O1Q84_12830</name>
</gene>
<protein>
    <submittedName>
        <fullName evidence="3">DUF2897 domain-containing protein</fullName>
    </submittedName>
    <submittedName>
        <fullName evidence="4">DUF2897 family protein</fullName>
    </submittedName>
</protein>
<reference evidence="5" key="3">
    <citation type="submission" date="2022-12" db="EMBL/GenBank/DDBJ databases">
        <title>Vibrio parahaemolyticus become highly virulent by producing novel Tc toxins.</title>
        <authorList>
            <person name="Yang F."/>
            <person name="You Y."/>
            <person name="Lai Q."/>
            <person name="Xu L."/>
            <person name="Li F."/>
        </authorList>
    </citation>
    <scope>NUCLEOTIDE SEQUENCE</scope>
    <source>
        <strain evidence="5">Vp-HL-202005</strain>
    </source>
</reference>
<dbReference type="AlphaFoldDB" id="A0A0L8S6P2"/>
<evidence type="ECO:0000313" key="4">
    <source>
        <dbReference type="EMBL" id="TXN15545.1"/>
    </source>
</evidence>
<evidence type="ECO:0000313" key="6">
    <source>
        <dbReference type="Proteomes" id="UP000214596"/>
    </source>
</evidence>
<keyword evidence="2" id="KW-1133">Transmembrane helix</keyword>
<evidence type="ECO:0000256" key="2">
    <source>
        <dbReference type="SAM" id="Phobius"/>
    </source>
</evidence>
<dbReference type="InterPro" id="IPR021550">
    <property type="entry name" value="DUF2897"/>
</dbReference>
<dbReference type="STRING" id="670.ACZ92_19540"/>
<dbReference type="OMA" id="EKQNTVD"/>
<dbReference type="EMBL" id="NIXT01000677">
    <property type="protein sequence ID" value="OXE32422.1"/>
    <property type="molecule type" value="Genomic_DNA"/>
</dbReference>
<feature type="transmembrane region" description="Helical" evidence="2">
    <location>
        <begin position="6"/>
        <end position="26"/>
    </location>
</feature>
<sequence length="67" mass="7838">MIEFLTNPWVIIVVVLSVIIGNIAALKYTAKMKFNQMDKGRKNDLDRLNELDKERYGDDESNKHEQK</sequence>
<keyword evidence="2" id="KW-0812">Transmembrane</keyword>
<evidence type="ECO:0000313" key="7">
    <source>
        <dbReference type="Proteomes" id="UP000321504"/>
    </source>
</evidence>
<dbReference type="GeneID" id="1189784"/>
<accession>A0A0L8S6P2</accession>
<dbReference type="RefSeq" id="WP_005457657.1">
    <property type="nucleotide sequence ID" value="NZ_CABMHD010000004.1"/>
</dbReference>
<proteinExistence type="predicted"/>
<dbReference type="Proteomes" id="UP000321504">
    <property type="component" value="Unassembled WGS sequence"/>
</dbReference>
<dbReference type="OrthoDB" id="5918634at2"/>
<dbReference type="Proteomes" id="UP001156560">
    <property type="component" value="Chromosome 1"/>
</dbReference>
<evidence type="ECO:0000313" key="3">
    <source>
        <dbReference type="EMBL" id="OXE32422.1"/>
    </source>
</evidence>
<dbReference type="EMBL" id="CP114194">
    <property type="protein sequence ID" value="WAT89508.1"/>
    <property type="molecule type" value="Genomic_DNA"/>
</dbReference>
<evidence type="ECO:0000313" key="5">
    <source>
        <dbReference type="EMBL" id="WAT89508.1"/>
    </source>
</evidence>
<dbReference type="EMBL" id="VRMQ01000003">
    <property type="protein sequence ID" value="TXN15545.1"/>
    <property type="molecule type" value="Genomic_DNA"/>
</dbReference>
<name>A0A0L8S6P2_VIBPH</name>
<keyword evidence="2" id="KW-0472">Membrane</keyword>
<reference evidence="3 6" key="1">
    <citation type="journal article" date="2017" name="Appl. Environ. Microbiol.">
        <title>Parallel evolution of two clades of a major Atlantic endemic Vibrio parahaemolyticus pathogen lineage by independent acquisition of related pathogenicity islands.</title>
        <authorList>
            <person name="Xu F."/>
            <person name="Gonzalez-Escalona N."/>
            <person name="Drees K.P."/>
            <person name="Sebra R.P."/>
            <person name="Cooper V.S."/>
            <person name="Jones S.H."/>
            <person name="Whistler C.A."/>
        </authorList>
    </citation>
    <scope>NUCLEOTIDE SEQUENCE [LARGE SCALE GENOMIC DNA]</scope>
    <source>
        <strain evidence="3 6">MAVP-3</strain>
    </source>
</reference>
<organism evidence="3 6">
    <name type="scientific">Vibrio parahaemolyticus</name>
    <dbReference type="NCBI Taxonomy" id="670"/>
    <lineage>
        <taxon>Bacteria</taxon>
        <taxon>Pseudomonadati</taxon>
        <taxon>Pseudomonadota</taxon>
        <taxon>Gammaproteobacteria</taxon>
        <taxon>Vibrionales</taxon>
        <taxon>Vibrionaceae</taxon>
        <taxon>Vibrio</taxon>
    </lineage>
</organism>
<evidence type="ECO:0000256" key="1">
    <source>
        <dbReference type="SAM" id="MobiDB-lite"/>
    </source>
</evidence>